<dbReference type="Proteomes" id="UP000462363">
    <property type="component" value="Unassembled WGS sequence"/>
</dbReference>
<evidence type="ECO:0000313" key="8">
    <source>
        <dbReference type="EMBL" id="MSS40027.1"/>
    </source>
</evidence>
<comment type="similarity">
    <text evidence="1 6">Belongs to the universal ribosomal protein uL4 family.</text>
</comment>
<dbReference type="InterPro" id="IPR002136">
    <property type="entry name" value="Ribosomal_uL4"/>
</dbReference>
<dbReference type="RefSeq" id="WP_004607298.1">
    <property type="nucleotide sequence ID" value="NZ_AP024846.1"/>
</dbReference>
<dbReference type="GO" id="GO:0019843">
    <property type="term" value="F:rRNA binding"/>
    <property type="evidence" value="ECO:0007669"/>
    <property type="project" value="UniProtKB-UniRule"/>
</dbReference>
<evidence type="ECO:0000256" key="7">
    <source>
        <dbReference type="SAM" id="MobiDB-lite"/>
    </source>
</evidence>
<dbReference type="NCBIfam" id="TIGR03953">
    <property type="entry name" value="rplD_bact"/>
    <property type="match status" value="1"/>
</dbReference>
<dbReference type="AlphaFoldDB" id="A0A844F8Q5"/>
<dbReference type="GO" id="GO:1990904">
    <property type="term" value="C:ribonucleoprotein complex"/>
    <property type="evidence" value="ECO:0007669"/>
    <property type="project" value="UniProtKB-KW"/>
</dbReference>
<gene>
    <name evidence="6 8" type="primary">rplD</name>
    <name evidence="8" type="ORF">FYJ37_06615</name>
</gene>
<keyword evidence="6" id="KW-0694">RNA-binding</keyword>
<dbReference type="Pfam" id="PF00573">
    <property type="entry name" value="Ribosomal_L4"/>
    <property type="match status" value="1"/>
</dbReference>
<keyword evidence="6" id="KW-0699">rRNA-binding</keyword>
<dbReference type="Gene3D" id="3.40.1370.10">
    <property type="match status" value="1"/>
</dbReference>
<evidence type="ECO:0000256" key="3">
    <source>
        <dbReference type="ARBA" id="ARBA00022980"/>
    </source>
</evidence>
<dbReference type="GO" id="GO:0006412">
    <property type="term" value="P:translation"/>
    <property type="evidence" value="ECO:0007669"/>
    <property type="project" value="UniProtKB-UniRule"/>
</dbReference>
<evidence type="ECO:0000256" key="6">
    <source>
        <dbReference type="HAMAP-Rule" id="MF_01328"/>
    </source>
</evidence>
<evidence type="ECO:0000313" key="9">
    <source>
        <dbReference type="Proteomes" id="UP000462363"/>
    </source>
</evidence>
<dbReference type="GO" id="GO:0005840">
    <property type="term" value="C:ribosome"/>
    <property type="evidence" value="ECO:0007669"/>
    <property type="project" value="UniProtKB-KW"/>
</dbReference>
<evidence type="ECO:0000256" key="1">
    <source>
        <dbReference type="ARBA" id="ARBA00010528"/>
    </source>
</evidence>
<dbReference type="GeneID" id="62694767"/>
<proteinExistence type="inferred from homology"/>
<evidence type="ECO:0000256" key="5">
    <source>
        <dbReference type="ARBA" id="ARBA00035244"/>
    </source>
</evidence>
<dbReference type="EMBL" id="VUMB01000011">
    <property type="protein sequence ID" value="MSS40027.1"/>
    <property type="molecule type" value="Genomic_DNA"/>
</dbReference>
<keyword evidence="3 6" id="KW-0689">Ribosomal protein</keyword>
<protein>
    <recommendedName>
        <fullName evidence="5 6">Large ribosomal subunit protein uL4</fullName>
    </recommendedName>
</protein>
<comment type="function">
    <text evidence="6">One of the primary rRNA binding proteins, this protein initially binds near the 5'-end of the 23S rRNA. It is important during the early stages of 50S assembly. It makes multiple contacts with different domains of the 23S rRNA in the assembled 50S subunit and ribosome.</text>
</comment>
<dbReference type="HAMAP" id="MF_01328_B">
    <property type="entry name" value="Ribosomal_uL4_B"/>
    <property type="match status" value="1"/>
</dbReference>
<dbReference type="PANTHER" id="PTHR10746">
    <property type="entry name" value="50S RIBOSOMAL PROTEIN L4"/>
    <property type="match status" value="1"/>
</dbReference>
<comment type="function">
    <text evidence="6">Forms part of the polypeptide exit tunnel.</text>
</comment>
<sequence>MANVSVYNIEGKEVGTMDLSDAVFGVEINEHLLHMAVVNQLANKRQGTQKAKTRSEVSGGGRKPWRQKGTGHARQGSTRAPQWTGGGVVFAPVPRDYSFKMNKKEKRAALKSALTAKVEEKKFIVVDEIKLDEIKTKNFANILKNLDVSKALVVLEDGNTNAEVSARNIADIKTARSNTINVYDILKYNTVIATKAAVANIEEVYA</sequence>
<evidence type="ECO:0000256" key="2">
    <source>
        <dbReference type="ARBA" id="ARBA00011838"/>
    </source>
</evidence>
<dbReference type="PANTHER" id="PTHR10746:SF6">
    <property type="entry name" value="LARGE RIBOSOMAL SUBUNIT PROTEIN UL4M"/>
    <property type="match status" value="1"/>
</dbReference>
<feature type="region of interest" description="Disordered" evidence="7">
    <location>
        <begin position="43"/>
        <end position="85"/>
    </location>
</feature>
<dbReference type="InterPro" id="IPR023574">
    <property type="entry name" value="Ribosomal_uL4_dom_sf"/>
</dbReference>
<dbReference type="InterPro" id="IPR013005">
    <property type="entry name" value="Ribosomal_uL4-like"/>
</dbReference>
<comment type="subunit">
    <text evidence="2 6">Part of the 50S ribosomal subunit.</text>
</comment>
<comment type="caution">
    <text evidence="8">The sequence shown here is derived from an EMBL/GenBank/DDBJ whole genome shotgun (WGS) entry which is preliminary data.</text>
</comment>
<name>A0A844F8Q5_CLOSV</name>
<dbReference type="GO" id="GO:0003735">
    <property type="term" value="F:structural constituent of ribosome"/>
    <property type="evidence" value="ECO:0007669"/>
    <property type="project" value="InterPro"/>
</dbReference>
<evidence type="ECO:0000256" key="4">
    <source>
        <dbReference type="ARBA" id="ARBA00023274"/>
    </source>
</evidence>
<reference evidence="8 9" key="1">
    <citation type="submission" date="2019-08" db="EMBL/GenBank/DDBJ databases">
        <title>In-depth cultivation of the pig gut microbiome towards novel bacterial diversity and tailored functional studies.</title>
        <authorList>
            <person name="Wylensek D."/>
            <person name="Hitch T.C.A."/>
            <person name="Clavel T."/>
        </authorList>
    </citation>
    <scope>NUCLEOTIDE SEQUENCE [LARGE SCALE GENOMIC DNA]</scope>
    <source>
        <strain evidence="8 9">BL-389-WT-3D</strain>
    </source>
</reference>
<dbReference type="SUPFAM" id="SSF52166">
    <property type="entry name" value="Ribosomal protein L4"/>
    <property type="match status" value="1"/>
</dbReference>
<organism evidence="8 9">
    <name type="scientific">Clostridium scindens (strain JCM 10418 / VPI 12708)</name>
    <dbReference type="NCBI Taxonomy" id="29347"/>
    <lineage>
        <taxon>Bacteria</taxon>
        <taxon>Bacillati</taxon>
        <taxon>Bacillota</taxon>
        <taxon>Clostridia</taxon>
        <taxon>Lachnospirales</taxon>
        <taxon>Lachnospiraceae</taxon>
    </lineage>
</organism>
<accession>A0A844F8Q5</accession>
<keyword evidence="4 6" id="KW-0687">Ribonucleoprotein</keyword>